<reference evidence="1 2" key="1">
    <citation type="submission" date="2020-07" db="EMBL/GenBank/DDBJ databases">
        <title>Natrinema (YPL30) sp. nov. and Haloterrigena xxxxxx (YPL8) sp. nov., isolated from a salt mine.</title>
        <authorList>
            <person name="Cui H."/>
        </authorList>
    </citation>
    <scope>NUCLEOTIDE SEQUENCE [LARGE SCALE GENOMIC DNA]</scope>
    <source>
        <strain evidence="1 2">YPL13</strain>
    </source>
</reference>
<accession>A0A7D6H070</accession>
<dbReference type="EMBL" id="CP059154">
    <property type="protein sequence ID" value="QLK26425.1"/>
    <property type="molecule type" value="Genomic_DNA"/>
</dbReference>
<organism evidence="1 2">
    <name type="scientific">Natrinema zhouii</name>
    <dbReference type="NCBI Taxonomy" id="1710539"/>
    <lineage>
        <taxon>Archaea</taxon>
        <taxon>Methanobacteriati</taxon>
        <taxon>Methanobacteriota</taxon>
        <taxon>Stenosarchaea group</taxon>
        <taxon>Halobacteria</taxon>
        <taxon>Halobacteriales</taxon>
        <taxon>Natrialbaceae</taxon>
        <taxon>Natrinema</taxon>
    </lineage>
</organism>
<evidence type="ECO:0000313" key="1">
    <source>
        <dbReference type="EMBL" id="QLK26425.1"/>
    </source>
</evidence>
<dbReference type="RefSeq" id="WP_180841598.1">
    <property type="nucleotide sequence ID" value="NZ_CP059154.1"/>
</dbReference>
<dbReference type="InterPro" id="IPR012334">
    <property type="entry name" value="Pectin_lyas_fold"/>
</dbReference>
<keyword evidence="2" id="KW-1185">Reference proteome</keyword>
<dbReference type="Proteomes" id="UP000510869">
    <property type="component" value="Chromosome"/>
</dbReference>
<dbReference type="AlphaFoldDB" id="A0A7D6H070"/>
<dbReference type="KEGG" id="nay:HYG81_02060"/>
<name>A0A7D6H070_9EURY</name>
<evidence type="ECO:0000313" key="2">
    <source>
        <dbReference type="Proteomes" id="UP000510869"/>
    </source>
</evidence>
<dbReference type="GeneID" id="56141951"/>
<dbReference type="OrthoDB" id="183457at2157"/>
<dbReference type="Gene3D" id="2.160.20.10">
    <property type="entry name" value="Single-stranded right-handed beta-helix, Pectin lyase-like"/>
    <property type="match status" value="1"/>
</dbReference>
<sequence>MLVMDEDNQEDRSGSAIGETSRRSYVRMLGALGLGGALSGVAATNSRNAGIAAAQSQEAASIAVSDSGTTVDDDVSHLDFGESISVTDTDMDTVTVRGETNPNVVDVRDDLGVEPEADDLWGAIEDHYYSFEPTERNHCYKIPAGTWHVDTDNVHFDAHEFLGIVGEPFAVLEVTDQDVDRLMTVGTIDTSLPNAQRTVLRNVQVDIRGEYDAGICRWFTYRYGLIENVSMRGQRNRREPTYGGDLHTIMVDGRLPTTTNVIRNCHLVNGDTYYDRDSHFGFAIPFASEIYNRGTNHWESCKAAGYISHGFYLSHDSGRNVLSDCHTHNCAAAHIRLGTNDSARNCRISMTEHPGVAWTGLWLEDGGNQRIDGLNVTNEVRKDTELVRLTQDGPARLTNVSLTDEGTDGRAIRIDDSGDAQAVFDSCSLRDRTSPSVSDYAVSVRSSRVTFTDCEFDVSSQSSTDRHGLFVTDGDGSINRIRIDGCSIDSDDASLRFAESGADHSVESSFFDGLVMSDPDTELSNVLWTGNRHYGETNFRGERVQWQGDFNFGYEL</sequence>
<dbReference type="InterPro" id="IPR011050">
    <property type="entry name" value="Pectin_lyase_fold/virulence"/>
</dbReference>
<dbReference type="SUPFAM" id="SSF51126">
    <property type="entry name" value="Pectin lyase-like"/>
    <property type="match status" value="1"/>
</dbReference>
<evidence type="ECO:0008006" key="3">
    <source>
        <dbReference type="Google" id="ProtNLM"/>
    </source>
</evidence>
<protein>
    <recommendedName>
        <fullName evidence="3">Right-handed parallel beta-helix repeat-containing protein</fullName>
    </recommendedName>
</protein>
<proteinExistence type="predicted"/>
<gene>
    <name evidence="1" type="ORF">HYG81_02060</name>
</gene>